<dbReference type="SMART" id="SM00856">
    <property type="entry name" value="PMEI"/>
    <property type="match status" value="1"/>
</dbReference>
<dbReference type="NCBIfam" id="TIGR01614">
    <property type="entry name" value="PME_inhib"/>
    <property type="match status" value="1"/>
</dbReference>
<dbReference type="InterPro" id="IPR000070">
    <property type="entry name" value="Pectinesterase_cat"/>
</dbReference>
<protein>
    <recommendedName>
        <fullName evidence="9">CRIB domain-containing protein</fullName>
    </recommendedName>
</protein>
<evidence type="ECO:0000256" key="1">
    <source>
        <dbReference type="ARBA" id="ARBA00005184"/>
    </source>
</evidence>
<dbReference type="PROSITE" id="PS50108">
    <property type="entry name" value="CRIB"/>
    <property type="match status" value="1"/>
</dbReference>
<dbReference type="Pfam" id="PF04043">
    <property type="entry name" value="PMEI"/>
    <property type="match status" value="1"/>
</dbReference>
<dbReference type="SUPFAM" id="SSF51126">
    <property type="entry name" value="Pectin lyase-like"/>
    <property type="match status" value="1"/>
</dbReference>
<comment type="pathway">
    <text evidence="1">Glycan metabolism; pectin degradation; 2-dehydro-3-deoxy-D-gluconate from pectin: step 1/5.</text>
</comment>
<dbReference type="PROSITE" id="PS00503">
    <property type="entry name" value="PECTINESTERASE_2"/>
    <property type="match status" value="1"/>
</dbReference>
<comment type="similarity">
    <text evidence="2">In the N-terminal section; belongs to the PMEI family.</text>
</comment>
<evidence type="ECO:0000256" key="5">
    <source>
        <dbReference type="ARBA" id="ARBA00023085"/>
    </source>
</evidence>
<accession>A0ABR2NC41</accession>
<dbReference type="Gene3D" id="1.20.140.40">
    <property type="entry name" value="Invertase/pectin methylesterase inhibitor family protein"/>
    <property type="match status" value="1"/>
</dbReference>
<evidence type="ECO:0000256" key="8">
    <source>
        <dbReference type="SAM" id="Phobius"/>
    </source>
</evidence>
<feature type="domain" description="CRIB" evidence="9">
    <location>
        <begin position="625"/>
        <end position="638"/>
    </location>
</feature>
<keyword evidence="8" id="KW-0812">Transmembrane</keyword>
<dbReference type="CDD" id="cd00132">
    <property type="entry name" value="CRIB"/>
    <property type="match status" value="1"/>
</dbReference>
<name>A0ABR2NC41_9ROSI</name>
<evidence type="ECO:0000259" key="9">
    <source>
        <dbReference type="PROSITE" id="PS50108"/>
    </source>
</evidence>
<dbReference type="InterPro" id="IPR012334">
    <property type="entry name" value="Pectin_lyas_fold"/>
</dbReference>
<dbReference type="EMBL" id="JBBPBN010000182">
    <property type="protein sequence ID" value="KAK8973607.1"/>
    <property type="molecule type" value="Genomic_DNA"/>
</dbReference>
<evidence type="ECO:0000256" key="7">
    <source>
        <dbReference type="SAM" id="MobiDB-lite"/>
    </source>
</evidence>
<feature type="compositionally biased region" description="Polar residues" evidence="7">
    <location>
        <begin position="734"/>
        <end position="744"/>
    </location>
</feature>
<sequence length="785" mass="86149">MATAHQPLLDKSKPSYTRILLIFTLLAITCSAALVTLRLVRFGSSDSVIPDRFCEKAVDKTSCSALLSEMASNTTLEMKGVGLLQALLEQSEVRMRKAIDVANNFKHRINDPGQQAALADCMELMESSMDRIMDSVVAVEKNDVTSHSNAHSWLSSVLTNHVTCLDGLEGSARTVMDPALDDLISRARASLAVFVSFSPRKMKLVDPLVVDGFPSWVSSKDRKLLQSLPNQIKPNVVVAKDGSGKYKTLGEAVAAAPDKSNTRYIIYVKKGTYKENVEIGKNKKNLMIVGDGMSSTIITGSLNVVDGSTTFRSATVAAVGDGFMAQDIWFQNTAGPQKHQAVALRVGADQAVINRCQIDAYQDTLYTHSNRQFYRDSYITGTVDFIFGDAAVVFQNCKLVARKPMDKQSNMVTAQGRIDPNQNTGTSIQSCNIIASSDLQPVKGSIKTYLGRPWKEYSRTVIMQSFIDDHIDPSGWSVWSGDFALKTLYYGEYMNKGPGAGTGKRVKWPGYRVITSAAEANKFTVAALIQGGSWLKPTGVTFTEGLESHANKNMKNKLLTQTQKAVLKSTVRAYFERFFLLQLNPNLLLPLCSESDIMAGKIKGIYKGFKSISHIFVVKEREMEIGLPTDVKHVAHVGVGHSSTVPPSWLDEFKFGPHTTTKSTDNADVSHPTTLSIDNTKVSHPTTVSKRSSQGTYSQNLPCFLKALDSIRFDGILGLDQSMESQPETKKMRNQSCTDLPNVTNKRKRRKKSNSIAESSSTKSRRVSKTKETSTPLALSPDLGV</sequence>
<dbReference type="CDD" id="cd15799">
    <property type="entry name" value="PMEI-like_4"/>
    <property type="match status" value="1"/>
</dbReference>
<proteinExistence type="inferred from homology"/>
<gene>
    <name evidence="10" type="ORF">V6N11_044580</name>
</gene>
<dbReference type="InterPro" id="IPR033131">
    <property type="entry name" value="Pectinesterase_Asp_AS"/>
</dbReference>
<keyword evidence="8" id="KW-0472">Membrane</keyword>
<evidence type="ECO:0000256" key="2">
    <source>
        <dbReference type="ARBA" id="ARBA00006027"/>
    </source>
</evidence>
<dbReference type="InterPro" id="IPR035513">
    <property type="entry name" value="Invertase/methylesterase_inhib"/>
</dbReference>
<reference evidence="10 11" key="1">
    <citation type="journal article" date="2024" name="G3 (Bethesda)">
        <title>Genome assembly of Hibiscus sabdariffa L. provides insights into metabolisms of medicinal natural products.</title>
        <authorList>
            <person name="Kim T."/>
        </authorList>
    </citation>
    <scope>NUCLEOTIDE SEQUENCE [LARGE SCALE GENOMIC DNA]</scope>
    <source>
        <strain evidence="10">TK-2024</strain>
        <tissue evidence="10">Old leaves</tissue>
    </source>
</reference>
<dbReference type="SUPFAM" id="SSF101148">
    <property type="entry name" value="Plant invertase/pectin methylesterase inhibitor"/>
    <property type="match status" value="1"/>
</dbReference>
<evidence type="ECO:0000256" key="6">
    <source>
        <dbReference type="PROSITE-ProRule" id="PRU10040"/>
    </source>
</evidence>
<dbReference type="Gene3D" id="2.160.20.10">
    <property type="entry name" value="Single-stranded right-handed beta-helix, Pectin lyase-like"/>
    <property type="match status" value="1"/>
</dbReference>
<dbReference type="PANTHER" id="PTHR31707">
    <property type="entry name" value="PECTINESTERASE"/>
    <property type="match status" value="1"/>
</dbReference>
<dbReference type="PROSITE" id="PS00800">
    <property type="entry name" value="PECTINESTERASE_1"/>
    <property type="match status" value="1"/>
</dbReference>
<keyword evidence="11" id="KW-1185">Reference proteome</keyword>
<evidence type="ECO:0000313" key="10">
    <source>
        <dbReference type="EMBL" id="KAK8973607.1"/>
    </source>
</evidence>
<evidence type="ECO:0000256" key="4">
    <source>
        <dbReference type="ARBA" id="ARBA00022801"/>
    </source>
</evidence>
<keyword evidence="4" id="KW-0378">Hydrolase</keyword>
<dbReference type="InterPro" id="IPR006501">
    <property type="entry name" value="Pectinesterase_inhib_dom"/>
</dbReference>
<keyword evidence="8" id="KW-1133">Transmembrane helix</keyword>
<comment type="caution">
    <text evidence="10">The sequence shown here is derived from an EMBL/GenBank/DDBJ whole genome shotgun (WGS) entry which is preliminary data.</text>
</comment>
<evidence type="ECO:0000256" key="3">
    <source>
        <dbReference type="ARBA" id="ARBA00007786"/>
    </source>
</evidence>
<evidence type="ECO:0000313" key="11">
    <source>
        <dbReference type="Proteomes" id="UP001396334"/>
    </source>
</evidence>
<dbReference type="Pfam" id="PF01095">
    <property type="entry name" value="Pectinesterase"/>
    <property type="match status" value="1"/>
</dbReference>
<feature type="transmembrane region" description="Helical" evidence="8">
    <location>
        <begin position="20"/>
        <end position="40"/>
    </location>
</feature>
<keyword evidence="5" id="KW-0063">Aspartyl esterase</keyword>
<dbReference type="Proteomes" id="UP001396334">
    <property type="component" value="Unassembled WGS sequence"/>
</dbReference>
<dbReference type="InterPro" id="IPR011050">
    <property type="entry name" value="Pectin_lyase_fold/virulence"/>
</dbReference>
<dbReference type="InterPro" id="IPR000095">
    <property type="entry name" value="CRIB_dom"/>
</dbReference>
<feature type="region of interest" description="Disordered" evidence="7">
    <location>
        <begin position="724"/>
        <end position="785"/>
    </location>
</feature>
<comment type="similarity">
    <text evidence="3">In the C-terminal section; belongs to the pectinesterase family.</text>
</comment>
<feature type="region of interest" description="Disordered" evidence="7">
    <location>
        <begin position="660"/>
        <end position="696"/>
    </location>
</feature>
<feature type="active site" evidence="6">
    <location>
        <position position="384"/>
    </location>
</feature>
<organism evidence="10 11">
    <name type="scientific">Hibiscus sabdariffa</name>
    <name type="common">roselle</name>
    <dbReference type="NCBI Taxonomy" id="183260"/>
    <lineage>
        <taxon>Eukaryota</taxon>
        <taxon>Viridiplantae</taxon>
        <taxon>Streptophyta</taxon>
        <taxon>Embryophyta</taxon>
        <taxon>Tracheophyta</taxon>
        <taxon>Spermatophyta</taxon>
        <taxon>Magnoliopsida</taxon>
        <taxon>eudicotyledons</taxon>
        <taxon>Gunneridae</taxon>
        <taxon>Pentapetalae</taxon>
        <taxon>rosids</taxon>
        <taxon>malvids</taxon>
        <taxon>Malvales</taxon>
        <taxon>Malvaceae</taxon>
        <taxon>Malvoideae</taxon>
        <taxon>Hibiscus</taxon>
    </lineage>
</organism>
<dbReference type="InterPro" id="IPR018040">
    <property type="entry name" value="Pectinesterase_Tyr_AS"/>
</dbReference>